<evidence type="ECO:0000313" key="2">
    <source>
        <dbReference type="EMBL" id="TKA00496.1"/>
    </source>
</evidence>
<dbReference type="AlphaFoldDB" id="A0A4U0RW42"/>
<feature type="region of interest" description="Disordered" evidence="1">
    <location>
        <begin position="140"/>
        <end position="173"/>
    </location>
</feature>
<organism evidence="2 3">
    <name type="scientific">Actinacidiphila oryziradicis</name>
    <dbReference type="NCBI Taxonomy" id="2571141"/>
    <lineage>
        <taxon>Bacteria</taxon>
        <taxon>Bacillati</taxon>
        <taxon>Actinomycetota</taxon>
        <taxon>Actinomycetes</taxon>
        <taxon>Kitasatosporales</taxon>
        <taxon>Streptomycetaceae</taxon>
        <taxon>Actinacidiphila</taxon>
    </lineage>
</organism>
<feature type="compositionally biased region" description="Basic and acidic residues" evidence="1">
    <location>
        <begin position="163"/>
        <end position="173"/>
    </location>
</feature>
<keyword evidence="3" id="KW-1185">Reference proteome</keyword>
<dbReference type="EMBL" id="SUMC01000084">
    <property type="protein sequence ID" value="TKA00496.1"/>
    <property type="molecule type" value="Genomic_DNA"/>
</dbReference>
<dbReference type="OrthoDB" id="3658727at2"/>
<dbReference type="RefSeq" id="WP_136729433.1">
    <property type="nucleotide sequence ID" value="NZ_SUMC01000084.1"/>
</dbReference>
<evidence type="ECO:0000313" key="3">
    <source>
        <dbReference type="Proteomes" id="UP000305778"/>
    </source>
</evidence>
<accession>A0A4U0RW42</accession>
<protein>
    <submittedName>
        <fullName evidence="2">Uncharacterized protein</fullName>
    </submittedName>
</protein>
<dbReference type="Proteomes" id="UP000305778">
    <property type="component" value="Unassembled WGS sequence"/>
</dbReference>
<reference evidence="2 3" key="1">
    <citation type="submission" date="2019-04" db="EMBL/GenBank/DDBJ databases">
        <title>Streptomyces oryziradicis sp. nov., a novel actinomycete isolated from rhizosphere soil of rice (Oryza sativa L.).</title>
        <authorList>
            <person name="Li C."/>
        </authorList>
    </citation>
    <scope>NUCLEOTIDE SEQUENCE [LARGE SCALE GENOMIC DNA]</scope>
    <source>
        <strain evidence="2 3">NEAU-C40</strain>
    </source>
</reference>
<name>A0A4U0RW42_9ACTN</name>
<comment type="caution">
    <text evidence="2">The sequence shown here is derived from an EMBL/GenBank/DDBJ whole genome shotgun (WGS) entry which is preliminary data.</text>
</comment>
<proteinExistence type="predicted"/>
<gene>
    <name evidence="2" type="ORF">FCI23_42635</name>
</gene>
<evidence type="ECO:0000256" key="1">
    <source>
        <dbReference type="SAM" id="MobiDB-lite"/>
    </source>
</evidence>
<sequence length="570" mass="63024">MDAETAGVSDLAAALGVLRRVDGGETVVDADVLAAHDLLYASVLRHRDSGCMRRLAEVLVSRGVVPKPWDYDGEWWLWWPKTGRGPCRDCGKPRSLTRFSARVGKEYRYLCARCRAAERDHDAQTAEQLWATLGTLSQPKGQAVADRAPSPQAGSDGAQAASTRDETSGRPSAEEWDRYVERLHELLASLEWAGFDLPESWDSDWDPQTGALLFSETWRGDGCVVAEYRPGEGVLALRPFDDVMGDWPESYSLLDTSLEVAVAAAGQDEVTAVAHAAGEAGLLDATHVCVADSAPQDAKDEFAIRRIRRIFQPAADYRQLPLSDVLREITENEWLSAYLDMVVGMVGQDVAPDIVPDAAALGVAAWCWRNDTAVEAHHLETDVLMARVNMTVTRVTQQHVCPVEGIDWYGIEAALMDPQWALPDGTAIRSLFGNGWAEVASTVSAELKRWRQIDHEILGPDTTLILMSIGGSTSYTDSWWGQRRWRSICWRIVEDALTAGFTLPHPYNDRGAHALIADLDHPDLVSDSVLDWLIDLPEAGVDGPRGLRFNTVTRPLQRCWDPYWLAESQP</sequence>